<dbReference type="KEGG" id="ppru:FDP22_11910"/>
<reference evidence="6 7" key="1">
    <citation type="submission" date="2019-06" db="EMBL/GenBank/DDBJ databases">
        <title>Genome sequence of Rhodobacteraceae bacterium D4M1.</title>
        <authorList>
            <person name="Cao J."/>
        </authorList>
    </citation>
    <scope>NUCLEOTIDE SEQUENCE [LARGE SCALE GENOMIC DNA]</scope>
    <source>
        <strain evidence="6 7">D4M1</strain>
    </source>
</reference>
<dbReference type="RefSeq" id="WP_138573235.1">
    <property type="nucleotide sequence ID" value="NZ_CP040818.1"/>
</dbReference>
<evidence type="ECO:0000259" key="5">
    <source>
        <dbReference type="PROSITE" id="PS50931"/>
    </source>
</evidence>
<dbReference type="AlphaFoldDB" id="A0A5B8FHH5"/>
<keyword evidence="2" id="KW-0805">Transcription regulation</keyword>
<keyword evidence="3" id="KW-0238">DNA-binding</keyword>
<dbReference type="Pfam" id="PF00126">
    <property type="entry name" value="HTH_1"/>
    <property type="match status" value="1"/>
</dbReference>
<accession>A0A5B8FHH5</accession>
<feature type="domain" description="HTH lysR-type" evidence="5">
    <location>
        <begin position="4"/>
        <end position="61"/>
    </location>
</feature>
<dbReference type="InterPro" id="IPR000847">
    <property type="entry name" value="LysR_HTH_N"/>
</dbReference>
<dbReference type="GO" id="GO:0010628">
    <property type="term" value="P:positive regulation of gene expression"/>
    <property type="evidence" value="ECO:0007669"/>
    <property type="project" value="TreeGrafter"/>
</dbReference>
<evidence type="ECO:0000256" key="4">
    <source>
        <dbReference type="ARBA" id="ARBA00023163"/>
    </source>
</evidence>
<evidence type="ECO:0000256" key="1">
    <source>
        <dbReference type="ARBA" id="ARBA00009437"/>
    </source>
</evidence>
<dbReference type="SUPFAM" id="SSF53850">
    <property type="entry name" value="Periplasmic binding protein-like II"/>
    <property type="match status" value="1"/>
</dbReference>
<evidence type="ECO:0000256" key="2">
    <source>
        <dbReference type="ARBA" id="ARBA00023015"/>
    </source>
</evidence>
<evidence type="ECO:0000256" key="3">
    <source>
        <dbReference type="ARBA" id="ARBA00023125"/>
    </source>
</evidence>
<dbReference type="PANTHER" id="PTHR30427:SF1">
    <property type="entry name" value="TRANSCRIPTIONAL ACTIVATOR PROTEIN LYSR"/>
    <property type="match status" value="1"/>
</dbReference>
<dbReference type="PROSITE" id="PS50931">
    <property type="entry name" value="HTH_LYSR"/>
    <property type="match status" value="1"/>
</dbReference>
<dbReference type="Gene3D" id="1.10.10.10">
    <property type="entry name" value="Winged helix-like DNA-binding domain superfamily/Winged helix DNA-binding domain"/>
    <property type="match status" value="1"/>
</dbReference>
<dbReference type="GO" id="GO:0043565">
    <property type="term" value="F:sequence-specific DNA binding"/>
    <property type="evidence" value="ECO:0007669"/>
    <property type="project" value="TreeGrafter"/>
</dbReference>
<evidence type="ECO:0000313" key="7">
    <source>
        <dbReference type="Proteomes" id="UP000305888"/>
    </source>
</evidence>
<name>A0A5B8FHH5_9RHOB</name>
<sequence length="308" mass="33821">MKTLTLRQIEAVRAVMMTGTIAGAAKLLHVSAPGISRLIKHIESGLGIRLFEKQAGLFVPAAEAQAVFDQINEVYLKIEGLDFALDNLRKGRDAELAFGSVPSIAQFMVSRAVVGLRRKYPELFIDLNILKIEETVDYLLLGRGELVAMSYAFEHPLLEFVPLGAGVLVALVPQAHPLARQREVSVHDLVHEPIIGVDPADPYGAIMARPFVEAGLTLNQVIRARFAQTVVSLVRHGLGVTVIDEFSVAGQYMPGLTRIALREQTGIRAYAAVKKGRVLSSFADETIHQLRGVLTHATRNRPWEARHD</sequence>
<proteinExistence type="inferred from homology"/>
<keyword evidence="7" id="KW-1185">Reference proteome</keyword>
<dbReference type="PANTHER" id="PTHR30427">
    <property type="entry name" value="TRANSCRIPTIONAL ACTIVATOR PROTEIN LYSR"/>
    <property type="match status" value="1"/>
</dbReference>
<protein>
    <submittedName>
        <fullName evidence="6">LysR family transcriptional regulator</fullName>
    </submittedName>
</protein>
<dbReference type="InterPro" id="IPR036390">
    <property type="entry name" value="WH_DNA-bd_sf"/>
</dbReference>
<dbReference type="OrthoDB" id="9815174at2"/>
<dbReference type="GO" id="GO:0003700">
    <property type="term" value="F:DNA-binding transcription factor activity"/>
    <property type="evidence" value="ECO:0007669"/>
    <property type="project" value="InterPro"/>
</dbReference>
<gene>
    <name evidence="6" type="ORF">FDP22_11910</name>
</gene>
<evidence type="ECO:0000313" key="6">
    <source>
        <dbReference type="EMBL" id="QDL92421.1"/>
    </source>
</evidence>
<keyword evidence="4" id="KW-0804">Transcription</keyword>
<dbReference type="EMBL" id="CP040818">
    <property type="protein sequence ID" value="QDL92421.1"/>
    <property type="molecule type" value="Genomic_DNA"/>
</dbReference>
<dbReference type="InterPro" id="IPR005119">
    <property type="entry name" value="LysR_subst-bd"/>
</dbReference>
<dbReference type="SUPFAM" id="SSF46785">
    <property type="entry name" value="Winged helix' DNA-binding domain"/>
    <property type="match status" value="1"/>
</dbReference>
<dbReference type="Gene3D" id="3.40.190.10">
    <property type="entry name" value="Periplasmic binding protein-like II"/>
    <property type="match status" value="2"/>
</dbReference>
<comment type="similarity">
    <text evidence="1">Belongs to the LysR transcriptional regulatory family.</text>
</comment>
<organism evidence="6 7">
    <name type="scientific">Paroceanicella profunda</name>
    <dbReference type="NCBI Taxonomy" id="2579971"/>
    <lineage>
        <taxon>Bacteria</taxon>
        <taxon>Pseudomonadati</taxon>
        <taxon>Pseudomonadota</taxon>
        <taxon>Alphaproteobacteria</taxon>
        <taxon>Rhodobacterales</taxon>
        <taxon>Paracoccaceae</taxon>
        <taxon>Paroceanicella</taxon>
    </lineage>
</organism>
<dbReference type="Pfam" id="PF03466">
    <property type="entry name" value="LysR_substrate"/>
    <property type="match status" value="1"/>
</dbReference>
<dbReference type="Proteomes" id="UP000305888">
    <property type="component" value="Chromosome"/>
</dbReference>
<dbReference type="InterPro" id="IPR036388">
    <property type="entry name" value="WH-like_DNA-bd_sf"/>
</dbReference>